<sequence>MAEWDTSKADGEILEVAQAWLILPPTGWDLPDPESLLEGPALEVAKGLLDWITMLKDVGLTGWVVLQEFLFCWVLPLAARLAPMWEYIGLGDTSSVAKGQFTAESVNGLAWMVLGSASGEPGAGVGLAPFSVFEPRPNNFPYKGVVSLPPSPMGGLHVLDDGPKADAWPELIQWCEAFNELVTFFYNSFTAMIGRTETLAAFPEEVRASLGVGEVEALTEALVHERDSARGTLAQVEFELDAEQKAKYAMEARAEEDAGKLRIERDRLWGELRAESKVSVENQATLEECRRQLDAMRAKLQKFIAGIEEGGPDLASRLHALMPHVPRAVVSVIHQGASTALTLTRLWHPDIDLSLIMRGTPEKTLEKKLEETEEAVAPFVDTTARVVDNRLLLTDKYPDEDGAPAGPPVPPGPA</sequence>
<organism evidence="2 3">
    <name type="scientific">Miscanthus lutarioriparius</name>
    <dbReference type="NCBI Taxonomy" id="422564"/>
    <lineage>
        <taxon>Eukaryota</taxon>
        <taxon>Viridiplantae</taxon>
        <taxon>Streptophyta</taxon>
        <taxon>Embryophyta</taxon>
        <taxon>Tracheophyta</taxon>
        <taxon>Spermatophyta</taxon>
        <taxon>Magnoliopsida</taxon>
        <taxon>Liliopsida</taxon>
        <taxon>Poales</taxon>
        <taxon>Poaceae</taxon>
        <taxon>PACMAD clade</taxon>
        <taxon>Panicoideae</taxon>
        <taxon>Andropogonodae</taxon>
        <taxon>Andropogoneae</taxon>
        <taxon>Saccharinae</taxon>
        <taxon>Miscanthus</taxon>
    </lineage>
</organism>
<accession>A0A811N3R0</accession>
<reference evidence="2" key="1">
    <citation type="submission" date="2020-10" db="EMBL/GenBank/DDBJ databases">
        <authorList>
            <person name="Han B."/>
            <person name="Lu T."/>
            <person name="Zhao Q."/>
            <person name="Huang X."/>
            <person name="Zhao Y."/>
        </authorList>
    </citation>
    <scope>NUCLEOTIDE SEQUENCE</scope>
</reference>
<protein>
    <submittedName>
        <fullName evidence="2">Uncharacterized protein</fullName>
    </submittedName>
</protein>
<evidence type="ECO:0000256" key="1">
    <source>
        <dbReference type="SAM" id="MobiDB-lite"/>
    </source>
</evidence>
<evidence type="ECO:0000313" key="3">
    <source>
        <dbReference type="Proteomes" id="UP000604825"/>
    </source>
</evidence>
<dbReference type="EMBL" id="CAJGYO010000002">
    <property type="protein sequence ID" value="CAD6214984.1"/>
    <property type="molecule type" value="Genomic_DNA"/>
</dbReference>
<feature type="compositionally biased region" description="Pro residues" evidence="1">
    <location>
        <begin position="405"/>
        <end position="414"/>
    </location>
</feature>
<name>A0A811N3R0_9POAL</name>
<gene>
    <name evidence="2" type="ORF">NCGR_LOCUS10269</name>
</gene>
<comment type="caution">
    <text evidence="2">The sequence shown here is derived from an EMBL/GenBank/DDBJ whole genome shotgun (WGS) entry which is preliminary data.</text>
</comment>
<dbReference type="Proteomes" id="UP000604825">
    <property type="component" value="Unassembled WGS sequence"/>
</dbReference>
<proteinExistence type="predicted"/>
<keyword evidence="3" id="KW-1185">Reference proteome</keyword>
<dbReference type="AlphaFoldDB" id="A0A811N3R0"/>
<feature type="region of interest" description="Disordered" evidence="1">
    <location>
        <begin position="393"/>
        <end position="414"/>
    </location>
</feature>
<evidence type="ECO:0000313" key="2">
    <source>
        <dbReference type="EMBL" id="CAD6214984.1"/>
    </source>
</evidence>